<dbReference type="SMART" id="SM00062">
    <property type="entry name" value="PBPb"/>
    <property type="match status" value="1"/>
</dbReference>
<dbReference type="EMBL" id="BOMM01000069">
    <property type="protein sequence ID" value="GIE15588.1"/>
    <property type="molecule type" value="Genomic_DNA"/>
</dbReference>
<dbReference type="SUPFAM" id="SSF53850">
    <property type="entry name" value="Periplasmic binding protein-like II"/>
    <property type="match status" value="1"/>
</dbReference>
<feature type="domain" description="Solute-binding protein family 3/N-terminal" evidence="6">
    <location>
        <begin position="68"/>
        <end position="295"/>
    </location>
</feature>
<dbReference type="Proteomes" id="UP000598174">
    <property type="component" value="Unassembled WGS sequence"/>
</dbReference>
<evidence type="ECO:0000313" key="8">
    <source>
        <dbReference type="Proteomes" id="UP000598174"/>
    </source>
</evidence>
<dbReference type="PROSITE" id="PS51257">
    <property type="entry name" value="PROKAR_LIPOPROTEIN"/>
    <property type="match status" value="1"/>
</dbReference>
<dbReference type="CDD" id="cd01004">
    <property type="entry name" value="PBP2_MidA_like"/>
    <property type="match status" value="1"/>
</dbReference>
<proteinExistence type="inferred from homology"/>
<dbReference type="InterPro" id="IPR018313">
    <property type="entry name" value="SBP_3_CS"/>
</dbReference>
<evidence type="ECO:0000256" key="2">
    <source>
        <dbReference type="ARBA" id="ARBA00010333"/>
    </source>
</evidence>
<dbReference type="PANTHER" id="PTHR35936">
    <property type="entry name" value="MEMBRANE-BOUND LYTIC MUREIN TRANSGLYCOSYLASE F"/>
    <property type="match status" value="1"/>
</dbReference>
<feature type="chain" id="PRO_5038000860" evidence="5">
    <location>
        <begin position="26"/>
        <end position="307"/>
    </location>
</feature>
<evidence type="ECO:0000256" key="1">
    <source>
        <dbReference type="ARBA" id="ARBA00004196"/>
    </source>
</evidence>
<organism evidence="7 8">
    <name type="scientific">Paractinoplanes ferrugineus</name>
    <dbReference type="NCBI Taxonomy" id="113564"/>
    <lineage>
        <taxon>Bacteria</taxon>
        <taxon>Bacillati</taxon>
        <taxon>Actinomycetota</taxon>
        <taxon>Actinomycetes</taxon>
        <taxon>Micromonosporales</taxon>
        <taxon>Micromonosporaceae</taxon>
        <taxon>Paractinoplanes</taxon>
    </lineage>
</organism>
<protein>
    <submittedName>
        <fullName evidence="7">ABC transporter substrate-binding protein</fullName>
    </submittedName>
</protein>
<dbReference type="PROSITE" id="PS01039">
    <property type="entry name" value="SBP_BACTERIAL_3"/>
    <property type="match status" value="1"/>
</dbReference>
<evidence type="ECO:0000256" key="5">
    <source>
        <dbReference type="SAM" id="SignalP"/>
    </source>
</evidence>
<sequence>MFRTTPGRRAILGLALAAALTTSLAACGSESGDDTGSGTTPGAGTSASTSVDAALAAKVPADIKSAGKLLIGTDSTYAPSEFLDSDGKTVIGFDVDLFNAVAAKLGLTAEWQPASFDSIIPGVASKKYNVGVSSFTVNADRLKEATMVSYFSAGTQWAAKAGATVNADDACGKKIAVQTATVQVDDITARSKKCTEAGKAKITIDQYQAQSDATNAVVTGKDDAMLADSPVCAYAVKQTNGQLALVGEIYDSAPYGYVLPKDQADTMGAAIQGALKALITDGTYKTVLGKWGVDAGGITDPAVNPTV</sequence>
<evidence type="ECO:0000256" key="3">
    <source>
        <dbReference type="ARBA" id="ARBA00022729"/>
    </source>
</evidence>
<dbReference type="AlphaFoldDB" id="A0A919MH93"/>
<keyword evidence="3 5" id="KW-0732">Signal</keyword>
<dbReference type="InterPro" id="IPR001638">
    <property type="entry name" value="Solute-binding_3/MltF_N"/>
</dbReference>
<comment type="similarity">
    <text evidence="2 4">Belongs to the bacterial solute-binding protein 3 family.</text>
</comment>
<comment type="caution">
    <text evidence="7">The sequence shown here is derived from an EMBL/GenBank/DDBJ whole genome shotgun (WGS) entry which is preliminary data.</text>
</comment>
<evidence type="ECO:0000256" key="4">
    <source>
        <dbReference type="RuleBase" id="RU003744"/>
    </source>
</evidence>
<dbReference type="Pfam" id="PF00497">
    <property type="entry name" value="SBP_bac_3"/>
    <property type="match status" value="1"/>
</dbReference>
<evidence type="ECO:0000259" key="6">
    <source>
        <dbReference type="SMART" id="SM00062"/>
    </source>
</evidence>
<reference evidence="7" key="1">
    <citation type="submission" date="2021-01" db="EMBL/GenBank/DDBJ databases">
        <title>Whole genome shotgun sequence of Actinoplanes ferrugineus NBRC 15555.</title>
        <authorList>
            <person name="Komaki H."/>
            <person name="Tamura T."/>
        </authorList>
    </citation>
    <scope>NUCLEOTIDE SEQUENCE</scope>
    <source>
        <strain evidence="7">NBRC 15555</strain>
    </source>
</reference>
<keyword evidence="8" id="KW-1185">Reference proteome</keyword>
<evidence type="ECO:0000313" key="7">
    <source>
        <dbReference type="EMBL" id="GIE15588.1"/>
    </source>
</evidence>
<accession>A0A919MH93</accession>
<dbReference type="RefSeq" id="WP_203821948.1">
    <property type="nucleotide sequence ID" value="NZ_BAAABP010000029.1"/>
</dbReference>
<name>A0A919MH93_9ACTN</name>
<gene>
    <name evidence="7" type="ORF">Afe05nite_74280</name>
</gene>
<dbReference type="Gene3D" id="3.40.190.10">
    <property type="entry name" value="Periplasmic binding protein-like II"/>
    <property type="match status" value="2"/>
</dbReference>
<comment type="subcellular location">
    <subcellularLocation>
        <location evidence="1">Cell envelope</location>
    </subcellularLocation>
</comment>
<feature type="signal peptide" evidence="5">
    <location>
        <begin position="1"/>
        <end position="25"/>
    </location>
</feature>
<dbReference type="GO" id="GO:0030313">
    <property type="term" value="C:cell envelope"/>
    <property type="evidence" value="ECO:0007669"/>
    <property type="project" value="UniProtKB-SubCell"/>
</dbReference>
<dbReference type="PANTHER" id="PTHR35936:SF17">
    <property type="entry name" value="ARGININE-BINDING EXTRACELLULAR PROTEIN ARTP"/>
    <property type="match status" value="1"/>
</dbReference>